<feature type="domain" description="Penicillin binding protein A dimerisation" evidence="2">
    <location>
        <begin position="52"/>
        <end position="135"/>
    </location>
</feature>
<sequence length="478" mass="50673">MNPPLRKLTAVVVIMFFTLMAAASYIQFFRAPSLNADSRNVRTLYREYGTDRGPIVVAGTPIAGSDQVADPYKFLRTYADGELYAPITGYFSVAFNAMTGIEREENSVLGGSDDSLLSQRISELITGKQPRGGGVELTINPKAQKAAWDALGNRRGAVVALEPGTGRILALVSRPSFDPNSLATHKKANAQKAWKKLNADARKPLLNRAIGGDLYAPGSSFKILTAATMLENGASPDSLVPAPDQYTPTGTSVAISNPGEERCGDGSGQVPLRQAFLQSCNTTFAKAGHDFGYDKMNAMAQALGFGKSQSIPLRVRPSRFPEPQDKAALAQDSIGQRDIQVSPLQMAMMAAAVANDGVLMKPFLVESTMTSDLATISTTSPTEFSRPFSSQTAQALREMMIDVVNKGTGKRAALRSVQVAGKTGTAEIKAGVEPHAWFVGFDATDHPKVAVAAFVENGGDGGRTAGPIAAAVIEAVTR</sequence>
<protein>
    <submittedName>
        <fullName evidence="3">Penicillin-binding protein 2</fullName>
    </submittedName>
</protein>
<keyword evidence="4" id="KW-1185">Reference proteome</keyword>
<dbReference type="SUPFAM" id="SSF56601">
    <property type="entry name" value="beta-lactamase/transpeptidase-like"/>
    <property type="match status" value="1"/>
</dbReference>
<dbReference type="InterPro" id="IPR050515">
    <property type="entry name" value="Beta-lactam/transpept"/>
</dbReference>
<dbReference type="Proteomes" id="UP001215216">
    <property type="component" value="Chromosome"/>
</dbReference>
<feature type="domain" description="Penicillin-binding protein transpeptidase" evidence="1">
    <location>
        <begin position="156"/>
        <end position="474"/>
    </location>
</feature>
<evidence type="ECO:0000313" key="4">
    <source>
        <dbReference type="Proteomes" id="UP001215216"/>
    </source>
</evidence>
<evidence type="ECO:0000313" key="3">
    <source>
        <dbReference type="EMBL" id="WFM83417.1"/>
    </source>
</evidence>
<dbReference type="Pfam" id="PF00905">
    <property type="entry name" value="Transpeptidase"/>
    <property type="match status" value="1"/>
</dbReference>
<evidence type="ECO:0000259" key="2">
    <source>
        <dbReference type="Pfam" id="PF21922"/>
    </source>
</evidence>
<evidence type="ECO:0000259" key="1">
    <source>
        <dbReference type="Pfam" id="PF00905"/>
    </source>
</evidence>
<dbReference type="PANTHER" id="PTHR30627">
    <property type="entry name" value="PEPTIDOGLYCAN D,D-TRANSPEPTIDASE"/>
    <property type="match status" value="1"/>
</dbReference>
<reference evidence="3 4" key="1">
    <citation type="submission" date="2023-03" db="EMBL/GenBank/DDBJ databases">
        <title>Complete genome of Arcanobacterium canis strain DSM 25104 isolated in 2010 from a canine otitis externa in Germany.</title>
        <authorList>
            <person name="Borowiak M."/>
            <person name="Kreitlow A."/>
            <person name="Malorny B."/>
            <person name="Laemmler C."/>
            <person name="Prenger-Berninghoff E."/>
            <person name="Ploetz M."/>
            <person name="Abdulmawjood A."/>
        </authorList>
    </citation>
    <scope>NUCLEOTIDE SEQUENCE [LARGE SCALE GENOMIC DNA]</scope>
    <source>
        <strain evidence="3 4">DSM 25104</strain>
    </source>
</reference>
<organism evidence="3 4">
    <name type="scientific">Arcanobacterium canis</name>
    <dbReference type="NCBI Taxonomy" id="999183"/>
    <lineage>
        <taxon>Bacteria</taxon>
        <taxon>Bacillati</taxon>
        <taxon>Actinomycetota</taxon>
        <taxon>Actinomycetes</taxon>
        <taxon>Actinomycetales</taxon>
        <taxon>Actinomycetaceae</taxon>
        <taxon>Arcanobacterium</taxon>
    </lineage>
</organism>
<accession>A0ABY8FYW9</accession>
<dbReference type="Gene3D" id="3.40.710.10">
    <property type="entry name" value="DD-peptidase/beta-lactamase superfamily"/>
    <property type="match status" value="1"/>
</dbReference>
<dbReference type="RefSeq" id="WP_278012812.1">
    <property type="nucleotide sequence ID" value="NZ_CP121208.1"/>
</dbReference>
<name>A0ABY8FYW9_9ACTO</name>
<dbReference type="EMBL" id="CP121208">
    <property type="protein sequence ID" value="WFM83417.1"/>
    <property type="molecule type" value="Genomic_DNA"/>
</dbReference>
<dbReference type="Pfam" id="PF21922">
    <property type="entry name" value="PBP_dimer_2"/>
    <property type="match status" value="1"/>
</dbReference>
<proteinExistence type="predicted"/>
<dbReference type="Gene3D" id="3.90.1310.10">
    <property type="entry name" value="Penicillin-binding protein 2a (Domain 2)"/>
    <property type="match status" value="1"/>
</dbReference>
<gene>
    <name evidence="3" type="ORF">P7079_00100</name>
</gene>
<dbReference type="InterPro" id="IPR054120">
    <property type="entry name" value="PBPA_dimer"/>
</dbReference>
<dbReference type="InterPro" id="IPR012338">
    <property type="entry name" value="Beta-lactam/transpept-like"/>
</dbReference>
<dbReference type="InterPro" id="IPR001460">
    <property type="entry name" value="PCN-bd_Tpept"/>
</dbReference>
<dbReference type="PANTHER" id="PTHR30627:SF24">
    <property type="entry name" value="PENICILLIN-BINDING PROTEIN 4B"/>
    <property type="match status" value="1"/>
</dbReference>